<dbReference type="OrthoDB" id="1672583at2759"/>
<keyword evidence="3" id="KW-1185">Reference proteome</keyword>
<name>A0A484NLU4_9ASTE</name>
<feature type="compositionally biased region" description="Basic and acidic residues" evidence="1">
    <location>
        <begin position="60"/>
        <end position="70"/>
    </location>
</feature>
<evidence type="ECO:0000313" key="2">
    <source>
        <dbReference type="EMBL" id="VFR01348.1"/>
    </source>
</evidence>
<sequence>MVLQKQQPRQIQYLEELHHHLPLLLERQTVIHQSHNPGIHGANDPLGAFWNTEHAKNVVPDDKTRPRYDEELSSYNRRSSSRAVNPDVSPMPVNSRFRLPSSQRKVCKLGLF</sequence>
<protein>
    <submittedName>
        <fullName evidence="2">Uncharacterized protein</fullName>
    </submittedName>
</protein>
<evidence type="ECO:0000256" key="1">
    <source>
        <dbReference type="SAM" id="MobiDB-lite"/>
    </source>
</evidence>
<feature type="region of interest" description="Disordered" evidence="1">
    <location>
        <begin position="60"/>
        <end position="96"/>
    </location>
</feature>
<dbReference type="Proteomes" id="UP000595140">
    <property type="component" value="Unassembled WGS sequence"/>
</dbReference>
<organism evidence="2 3">
    <name type="scientific">Cuscuta campestris</name>
    <dbReference type="NCBI Taxonomy" id="132261"/>
    <lineage>
        <taxon>Eukaryota</taxon>
        <taxon>Viridiplantae</taxon>
        <taxon>Streptophyta</taxon>
        <taxon>Embryophyta</taxon>
        <taxon>Tracheophyta</taxon>
        <taxon>Spermatophyta</taxon>
        <taxon>Magnoliopsida</taxon>
        <taxon>eudicotyledons</taxon>
        <taxon>Gunneridae</taxon>
        <taxon>Pentapetalae</taxon>
        <taxon>asterids</taxon>
        <taxon>lamiids</taxon>
        <taxon>Solanales</taxon>
        <taxon>Convolvulaceae</taxon>
        <taxon>Cuscuteae</taxon>
        <taxon>Cuscuta</taxon>
        <taxon>Cuscuta subgen. Grammica</taxon>
        <taxon>Cuscuta sect. Cleistogrammica</taxon>
    </lineage>
</organism>
<proteinExistence type="predicted"/>
<evidence type="ECO:0000313" key="3">
    <source>
        <dbReference type="Proteomes" id="UP000595140"/>
    </source>
</evidence>
<dbReference type="AlphaFoldDB" id="A0A484NLU4"/>
<feature type="compositionally biased region" description="Polar residues" evidence="1">
    <location>
        <begin position="73"/>
        <end position="83"/>
    </location>
</feature>
<reference evidence="2 3" key="1">
    <citation type="submission" date="2018-04" db="EMBL/GenBank/DDBJ databases">
        <authorList>
            <person name="Vogel A."/>
        </authorList>
    </citation>
    <scope>NUCLEOTIDE SEQUENCE [LARGE SCALE GENOMIC DNA]</scope>
</reference>
<accession>A0A484NLU4</accession>
<dbReference type="EMBL" id="OOIL02006764">
    <property type="protein sequence ID" value="VFR01348.1"/>
    <property type="molecule type" value="Genomic_DNA"/>
</dbReference>
<gene>
    <name evidence="2" type="ORF">CCAM_LOCUS43123</name>
</gene>